<dbReference type="PANTHER" id="PTHR10412">
    <property type="entry name" value="MANNOSYL-OLIGOSACCHARIDE GLUCOSIDASE"/>
    <property type="match status" value="1"/>
</dbReference>
<feature type="domain" description="Mannosylglycerate hydrolase MGH1-like glycoside hydrolase" evidence="1">
    <location>
        <begin position="9"/>
        <end position="232"/>
    </location>
</feature>
<accession>A0ABS5BTD8</accession>
<dbReference type="InterPro" id="IPR008928">
    <property type="entry name" value="6-hairpin_glycosidase_sf"/>
</dbReference>
<evidence type="ECO:0000313" key="3">
    <source>
        <dbReference type="Proteomes" id="UP000676565"/>
    </source>
</evidence>
<proteinExistence type="predicted"/>
<dbReference type="InterPro" id="IPR004888">
    <property type="entry name" value="Glycoside_hydrolase_63"/>
</dbReference>
<name>A0ABS5BTD8_9BACT</name>
<evidence type="ECO:0000259" key="1">
    <source>
        <dbReference type="Pfam" id="PF22422"/>
    </source>
</evidence>
<comment type="caution">
    <text evidence="2">The sequence shown here is derived from an EMBL/GenBank/DDBJ whole genome shotgun (WGS) entry which is preliminary data.</text>
</comment>
<feature type="domain" description="Mannosylglycerate hydrolase MGH1-like glycoside hydrolase" evidence="1">
    <location>
        <begin position="281"/>
        <end position="450"/>
    </location>
</feature>
<gene>
    <name evidence="2" type="ORF">J8F10_17090</name>
</gene>
<organism evidence="2 3">
    <name type="scientific">Gemmata palustris</name>
    <dbReference type="NCBI Taxonomy" id="2822762"/>
    <lineage>
        <taxon>Bacteria</taxon>
        <taxon>Pseudomonadati</taxon>
        <taxon>Planctomycetota</taxon>
        <taxon>Planctomycetia</taxon>
        <taxon>Gemmatales</taxon>
        <taxon>Gemmataceae</taxon>
        <taxon>Gemmata</taxon>
    </lineage>
</organism>
<keyword evidence="3" id="KW-1185">Reference proteome</keyword>
<dbReference type="Gene3D" id="1.50.10.10">
    <property type="match status" value="1"/>
</dbReference>
<dbReference type="InterPro" id="IPR054491">
    <property type="entry name" value="MGH1-like_GH"/>
</dbReference>
<dbReference type="Pfam" id="PF22422">
    <property type="entry name" value="MGH1-like_GH"/>
    <property type="match status" value="2"/>
</dbReference>
<reference evidence="2 3" key="1">
    <citation type="submission" date="2021-04" db="EMBL/GenBank/DDBJ databases">
        <authorList>
            <person name="Ivanova A."/>
        </authorList>
    </citation>
    <scope>NUCLEOTIDE SEQUENCE [LARGE SCALE GENOMIC DNA]</scope>
    <source>
        <strain evidence="2 3">G18</strain>
    </source>
</reference>
<dbReference type="Proteomes" id="UP000676565">
    <property type="component" value="Unassembled WGS sequence"/>
</dbReference>
<dbReference type="SUPFAM" id="SSF48208">
    <property type="entry name" value="Six-hairpin glycosidases"/>
    <property type="match status" value="1"/>
</dbReference>
<dbReference type="EMBL" id="JAGKQQ010000001">
    <property type="protein sequence ID" value="MBP3956987.1"/>
    <property type="molecule type" value="Genomic_DNA"/>
</dbReference>
<dbReference type="InterPro" id="IPR012341">
    <property type="entry name" value="6hp_glycosidase-like_sf"/>
</dbReference>
<dbReference type="PANTHER" id="PTHR10412:SF10">
    <property type="entry name" value="GLYCOSYL HYDROLASE FAMILY 63 C-TERMINAL DOMAIN-CONTAINING PROTEIN"/>
    <property type="match status" value="1"/>
</dbReference>
<evidence type="ECO:0000313" key="2">
    <source>
        <dbReference type="EMBL" id="MBP3956987.1"/>
    </source>
</evidence>
<sequence>MSMPDKWEYPWYAAWDLAFHVLALTLVDPEFAKQQLKLMLRERYMHPNGQIPAYEWNFGDVNPPVHAWATIFTYSLEKVKTGEGDKEWLKTSFQKLLLNFTWWVNRKDRTGRNVFEGGFLGLDNIGVFDRSSPLPTGGYLEQADGTAWMALFSQNMLEIAAELAMSDPDYADMAVKFTEHFMWIASSMTHLGGETGMWDEGDGFFYDVLRTPDGRAERLKVRSMVGLLPLCAVTVFDGKVIAKFPEIAERLRWFIESRPEVRAAIHDPMKPGVAGRRLGSILDETKLRRVLEKMLDENEFLSDFGIRSLSKFHEKHPFVMHAGGQEYRVGYLPAESDTGMFGGNSNWRGPIWMPVNALIIRALLQYYSYYGNDFTVECPTGSGRRMNLYQVAEEISRRLANLFLKGADGRRPVYGGADKFQTDPHWRDHVLFYEYFHGDNGAGLGASHQTGWTGIVARIMHVFATTSADQMAKLGKLAAGTEFPVEARTEERPASFTA</sequence>
<protein>
    <recommendedName>
        <fullName evidence="1">Mannosylglycerate hydrolase MGH1-like glycoside hydrolase domain-containing protein</fullName>
    </recommendedName>
</protein>